<name>A0A4Z2GDM2_9TELE</name>
<organism evidence="2 3">
    <name type="scientific">Liparis tanakae</name>
    <name type="common">Tanaka's snailfish</name>
    <dbReference type="NCBI Taxonomy" id="230148"/>
    <lineage>
        <taxon>Eukaryota</taxon>
        <taxon>Metazoa</taxon>
        <taxon>Chordata</taxon>
        <taxon>Craniata</taxon>
        <taxon>Vertebrata</taxon>
        <taxon>Euteleostomi</taxon>
        <taxon>Actinopterygii</taxon>
        <taxon>Neopterygii</taxon>
        <taxon>Teleostei</taxon>
        <taxon>Neoteleostei</taxon>
        <taxon>Acanthomorphata</taxon>
        <taxon>Eupercaria</taxon>
        <taxon>Perciformes</taxon>
        <taxon>Cottioidei</taxon>
        <taxon>Cottales</taxon>
        <taxon>Liparidae</taxon>
        <taxon>Liparis</taxon>
    </lineage>
</organism>
<sequence length="149" mass="15869">MIIIICEFDSREEEAGGCPLTASSRYLSASVPALGCCCVTTETKREDGTGGGGKTFNAGEMCQTGLFSAVGSHRVSHQPNEITGIQFERSVLFTTTSSRLELHSDSARGTPAAMCANQSGASSSTTRTHGSTEERGKERRKEEERVEDG</sequence>
<gene>
    <name evidence="2" type="ORF">EYF80_038509</name>
</gene>
<keyword evidence="3" id="KW-1185">Reference proteome</keyword>
<feature type="compositionally biased region" description="Polar residues" evidence="1">
    <location>
        <begin position="116"/>
        <end position="129"/>
    </location>
</feature>
<evidence type="ECO:0000313" key="2">
    <source>
        <dbReference type="EMBL" id="TNN51291.1"/>
    </source>
</evidence>
<evidence type="ECO:0000256" key="1">
    <source>
        <dbReference type="SAM" id="MobiDB-lite"/>
    </source>
</evidence>
<dbReference type="AlphaFoldDB" id="A0A4Z2GDM2"/>
<accession>A0A4Z2GDM2</accession>
<protein>
    <submittedName>
        <fullName evidence="2">Uncharacterized protein</fullName>
    </submittedName>
</protein>
<comment type="caution">
    <text evidence="2">The sequence shown here is derived from an EMBL/GenBank/DDBJ whole genome shotgun (WGS) entry which is preliminary data.</text>
</comment>
<feature type="region of interest" description="Disordered" evidence="1">
    <location>
        <begin position="104"/>
        <end position="149"/>
    </location>
</feature>
<reference evidence="2 3" key="1">
    <citation type="submission" date="2019-03" db="EMBL/GenBank/DDBJ databases">
        <title>First draft genome of Liparis tanakae, snailfish: a comprehensive survey of snailfish specific genes.</title>
        <authorList>
            <person name="Kim W."/>
            <person name="Song I."/>
            <person name="Jeong J.-H."/>
            <person name="Kim D."/>
            <person name="Kim S."/>
            <person name="Ryu S."/>
            <person name="Song J.Y."/>
            <person name="Lee S.K."/>
        </authorList>
    </citation>
    <scope>NUCLEOTIDE SEQUENCE [LARGE SCALE GENOMIC DNA]</scope>
    <source>
        <tissue evidence="2">Muscle</tissue>
    </source>
</reference>
<feature type="compositionally biased region" description="Basic and acidic residues" evidence="1">
    <location>
        <begin position="130"/>
        <end position="149"/>
    </location>
</feature>
<dbReference type="EMBL" id="SRLO01000587">
    <property type="protein sequence ID" value="TNN51291.1"/>
    <property type="molecule type" value="Genomic_DNA"/>
</dbReference>
<proteinExistence type="predicted"/>
<dbReference type="Proteomes" id="UP000314294">
    <property type="component" value="Unassembled WGS sequence"/>
</dbReference>
<evidence type="ECO:0000313" key="3">
    <source>
        <dbReference type="Proteomes" id="UP000314294"/>
    </source>
</evidence>